<feature type="compositionally biased region" description="Polar residues" evidence="1">
    <location>
        <begin position="425"/>
        <end position="439"/>
    </location>
</feature>
<evidence type="ECO:0000256" key="1">
    <source>
        <dbReference type="SAM" id="MobiDB-lite"/>
    </source>
</evidence>
<feature type="compositionally biased region" description="Low complexity" evidence="1">
    <location>
        <begin position="387"/>
        <end position="406"/>
    </location>
</feature>
<organism evidence="2 3">
    <name type="scientific">Albula glossodonta</name>
    <name type="common">roundjaw bonefish</name>
    <dbReference type="NCBI Taxonomy" id="121402"/>
    <lineage>
        <taxon>Eukaryota</taxon>
        <taxon>Metazoa</taxon>
        <taxon>Chordata</taxon>
        <taxon>Craniata</taxon>
        <taxon>Vertebrata</taxon>
        <taxon>Euteleostomi</taxon>
        <taxon>Actinopterygii</taxon>
        <taxon>Neopterygii</taxon>
        <taxon>Teleostei</taxon>
        <taxon>Albuliformes</taxon>
        <taxon>Albulidae</taxon>
        <taxon>Albula</taxon>
    </lineage>
</organism>
<comment type="caution">
    <text evidence="2">The sequence shown here is derived from an EMBL/GenBank/DDBJ whole genome shotgun (WGS) entry which is preliminary data.</text>
</comment>
<gene>
    <name evidence="2" type="ORF">JZ751_014421</name>
</gene>
<feature type="region of interest" description="Disordered" evidence="1">
    <location>
        <begin position="99"/>
        <end position="130"/>
    </location>
</feature>
<protein>
    <submittedName>
        <fullName evidence="2">Uncharacterized protein</fullName>
    </submittedName>
</protein>
<dbReference type="EMBL" id="JAFBMS010000233">
    <property type="protein sequence ID" value="KAG9332891.1"/>
    <property type="molecule type" value="Genomic_DNA"/>
</dbReference>
<feature type="region of interest" description="Disordered" evidence="1">
    <location>
        <begin position="626"/>
        <end position="659"/>
    </location>
</feature>
<sequence>MWLLGTRYHSSPIPTLSDSYHLHPYCLLPPAAKLGALTPPPTPPPSVNTLLPVSHSRTVMIMGTDLDSITFTQSEKQSGSARDQATVPMGMTLALLSQFGQGPGHRTHGNDPGSALTVRPGTRPPSARDQATVPMGMTLALLSQFGQGPGHRTHGNDPGSALTVRPGTRPPSARDQATVPMGMTLALLSQFGQGPGHRTHGNDPGSALTVRPGTRPPSARDQATVPMGMTLALLSQFGQGPGHRTHGNDPGSALTVRPGTRPLSARDQATVPMGMTLALLSQFGQGPGHRTHGNDPGSALTVRPGTRPPSARDQATVPMGMTLALLSQFGQGPGHRTHGNDPGSALTHERLFIPGAPLLFDKFIKQPCGSGNSPVARGTALRLGEQPCGSGNSSNPPPSWSSTPAPFACGFSAHTSISKGRGSPLTRSTARSQVKNGGNTDTCWQSHAITVQEPSFRLPEPPILHQLKRKGHVVNLGRRENTAHLGQTWVTPGCEVEVVERDEVALQQAHQQHQLCDLQVQLVQVFVHEDTCSGSRIGAWKCITSATSRYTMATRFLEWTALEQEAAFGLMLEQEAAFGLTLCSSLNLGFSRDWGSSMLRSAFSSAGTLMQNMTAQHHLLEKGGTALEQQEEEEEKEEEFTEQGVFREQGQAGGLQRGVDGIPALLMEVVHCTERPEEPGTDQD</sequence>
<feature type="region of interest" description="Disordered" evidence="1">
    <location>
        <begin position="191"/>
        <end position="222"/>
    </location>
</feature>
<feature type="region of interest" description="Disordered" evidence="1">
    <location>
        <begin position="237"/>
        <end position="261"/>
    </location>
</feature>
<dbReference type="AlphaFoldDB" id="A0A8T2N364"/>
<evidence type="ECO:0000313" key="2">
    <source>
        <dbReference type="EMBL" id="KAG9332891.1"/>
    </source>
</evidence>
<name>A0A8T2N364_9TELE</name>
<feature type="non-terminal residue" evidence="2">
    <location>
        <position position="684"/>
    </location>
</feature>
<feature type="region of interest" description="Disordered" evidence="1">
    <location>
        <begin position="386"/>
        <end position="439"/>
    </location>
</feature>
<reference evidence="2" key="1">
    <citation type="thesis" date="2021" institute="BYU ScholarsArchive" country="Provo, UT, USA">
        <title>Applications of and Algorithms for Genome Assembly and Genomic Analyses with an Emphasis on Marine Teleosts.</title>
        <authorList>
            <person name="Pickett B.D."/>
        </authorList>
    </citation>
    <scope>NUCLEOTIDE SEQUENCE</scope>
    <source>
        <strain evidence="2">HI-2016</strain>
    </source>
</reference>
<accession>A0A8T2N364</accession>
<dbReference type="Proteomes" id="UP000824540">
    <property type="component" value="Unassembled WGS sequence"/>
</dbReference>
<evidence type="ECO:0000313" key="3">
    <source>
        <dbReference type="Proteomes" id="UP000824540"/>
    </source>
</evidence>
<proteinExistence type="predicted"/>
<feature type="compositionally biased region" description="Acidic residues" evidence="1">
    <location>
        <begin position="629"/>
        <end position="641"/>
    </location>
</feature>
<feature type="region of interest" description="Disordered" evidence="1">
    <location>
        <begin position="145"/>
        <end position="176"/>
    </location>
</feature>
<keyword evidence="3" id="KW-1185">Reference proteome</keyword>
<feature type="region of interest" description="Disordered" evidence="1">
    <location>
        <begin position="283"/>
        <end position="314"/>
    </location>
</feature>